<name>A0A1N7EUY3_9GAMM</name>
<keyword evidence="4" id="KW-1185">Reference proteome</keyword>
<evidence type="ECO:0000313" key="3">
    <source>
        <dbReference type="EMBL" id="SIR91834.1"/>
    </source>
</evidence>
<dbReference type="SUPFAM" id="SSF52964">
    <property type="entry name" value="TolB, N-terminal domain"/>
    <property type="match status" value="1"/>
</dbReference>
<accession>A0A1N7EUY3</accession>
<dbReference type="Gene3D" id="3.40.50.10070">
    <property type="entry name" value="TolB, N-terminal domain"/>
    <property type="match status" value="1"/>
</dbReference>
<dbReference type="EMBL" id="FTNU01000007">
    <property type="protein sequence ID" value="SIR91834.1"/>
    <property type="molecule type" value="Genomic_DNA"/>
</dbReference>
<dbReference type="PANTHER" id="PTHR36842:SF1">
    <property type="entry name" value="PROTEIN TOLB"/>
    <property type="match status" value="1"/>
</dbReference>
<organism evidence="3 4">
    <name type="scientific">Moraxella cuniculi DSM 21768</name>
    <dbReference type="NCBI Taxonomy" id="1122245"/>
    <lineage>
        <taxon>Bacteria</taxon>
        <taxon>Pseudomonadati</taxon>
        <taxon>Pseudomonadota</taxon>
        <taxon>Gammaproteobacteria</taxon>
        <taxon>Moraxellales</taxon>
        <taxon>Moraxellaceae</taxon>
        <taxon>Moraxella</taxon>
    </lineage>
</organism>
<evidence type="ECO:0000256" key="1">
    <source>
        <dbReference type="ARBA" id="ARBA00009820"/>
    </source>
</evidence>
<dbReference type="Proteomes" id="UP000187495">
    <property type="component" value="Unassembled WGS sequence"/>
</dbReference>
<comment type="similarity">
    <text evidence="1">Belongs to the TolB family.</text>
</comment>
<dbReference type="InterPro" id="IPR011659">
    <property type="entry name" value="WD40"/>
</dbReference>
<dbReference type="AlphaFoldDB" id="A0A1N7EUY3"/>
<dbReference type="SUPFAM" id="SSF69304">
    <property type="entry name" value="Tricorn protease N-terminal domain"/>
    <property type="match status" value="1"/>
</dbReference>
<dbReference type="InterPro" id="IPR011042">
    <property type="entry name" value="6-blade_b-propeller_TolB-like"/>
</dbReference>
<sequence>MPTIRILPLTLFISLIPSVAMAQDEVIVVTRQVQESRYPVAVMPFADAGRITDNLTLAGLGATAQNLPQNTTNATDIVNNLSTWRNQGFRQVVLVQTHTMPANKLAISYQLVDTTTGSVGAKQTQVSENNSTALAASYAQISDKIYQSITGKPSDLVGKIAFVEETGLPSNKTSMLKLVDMSGKNLATLDTVNGSIMTPSFSPDGRYIAYSVQSKNALPVIYVRSLDNNQVQMVTPFWGHNLAPSFSPDGGSLIFSGSHEANNPNIYRLNLAANSLEKLTSLSGAENSPSYLPDGTGFVYTADHGTRSQSLQKYDFATGKSTQLVARGSNPRVSADGSKIIYTAAGRIIIVNQQGKTLQSFAVAGTETAASFSPSGSRIVYAVNQGNQSQLMIRSLSNNAVQTLPTTGVVRDPVWSK</sequence>
<dbReference type="RefSeq" id="WP_076555269.1">
    <property type="nucleotide sequence ID" value="NZ_FTNU01000007.1"/>
</dbReference>
<reference evidence="4" key="1">
    <citation type="submission" date="2017-01" db="EMBL/GenBank/DDBJ databases">
        <authorList>
            <person name="Varghese N."/>
            <person name="Submissions S."/>
        </authorList>
    </citation>
    <scope>NUCLEOTIDE SEQUENCE [LARGE SCALE GENOMIC DNA]</scope>
    <source>
        <strain evidence="4">DSM 21768</strain>
    </source>
</reference>
<keyword evidence="2" id="KW-0732">Signal</keyword>
<feature type="signal peptide" evidence="2">
    <location>
        <begin position="1"/>
        <end position="22"/>
    </location>
</feature>
<dbReference type="Gene3D" id="2.120.10.30">
    <property type="entry name" value="TolB, C-terminal domain"/>
    <property type="match status" value="1"/>
</dbReference>
<dbReference type="Pfam" id="PF07676">
    <property type="entry name" value="PD40"/>
    <property type="match status" value="4"/>
</dbReference>
<feature type="chain" id="PRO_5012184809" evidence="2">
    <location>
        <begin position="23"/>
        <end position="417"/>
    </location>
</feature>
<gene>
    <name evidence="3" type="ORF">SAMN02745664_10792</name>
</gene>
<protein>
    <submittedName>
        <fullName evidence="3">TolB protein</fullName>
    </submittedName>
</protein>
<proteinExistence type="inferred from homology"/>
<dbReference type="STRING" id="34061.B0189_05645"/>
<dbReference type="PANTHER" id="PTHR36842">
    <property type="entry name" value="PROTEIN TOLB HOMOLOG"/>
    <property type="match status" value="1"/>
</dbReference>
<evidence type="ECO:0000256" key="2">
    <source>
        <dbReference type="SAM" id="SignalP"/>
    </source>
</evidence>
<evidence type="ECO:0000313" key="4">
    <source>
        <dbReference type="Proteomes" id="UP000187495"/>
    </source>
</evidence>